<evidence type="ECO:0000313" key="2">
    <source>
        <dbReference type="EMBL" id="AXH59780.1"/>
    </source>
</evidence>
<keyword evidence="2" id="KW-0614">Plasmid</keyword>
<sequence>MQSIVFVEGLHTMKRHLIAEKLDFFQAAVKRWAELSKGQKKTIALVTMVCGPLMLLAVYGAQIMLNVKSVIPFPYAWAAQAVFTVVTMTVLELSSKKTTIGRGDK</sequence>
<keyword evidence="1" id="KW-0812">Transmembrane</keyword>
<keyword evidence="1" id="KW-0472">Membrane</keyword>
<evidence type="ECO:0000313" key="3">
    <source>
        <dbReference type="Proteomes" id="UP000006426"/>
    </source>
</evidence>
<geneLocation type="plasmid" evidence="3">
    <name>pmppla107</name>
</geneLocation>
<name>A0AAD0V972_PSEAV</name>
<reference evidence="2 3" key="1">
    <citation type="journal article" date="2011" name="PLoS Pathog.">
        <title>Dynamic evolution of pathogenicity revealed by sequencing and comparative genomics of 19 Pseudomonas syringae isolates.</title>
        <authorList>
            <person name="Baltrus D.A."/>
            <person name="Nishimura M.T."/>
            <person name="Romanchuk A."/>
            <person name="Chang J.H."/>
            <person name="Mukhtar M.S."/>
            <person name="Cherkis K."/>
            <person name="Roach J."/>
            <person name="Grant S.R."/>
            <person name="Jones C.D."/>
            <person name="Dangl J.L."/>
        </authorList>
    </citation>
    <scope>NUCLEOTIDE SEQUENCE [LARGE SCALE GENOMIC DNA]</scope>
    <source>
        <strain evidence="2 3">M301315</strain>
    </source>
</reference>
<organism evidence="2 3">
    <name type="scientific">Pseudomonas amygdali pv. lachrymans str. M301315</name>
    <dbReference type="NCBI Taxonomy" id="629260"/>
    <lineage>
        <taxon>Bacteria</taxon>
        <taxon>Pseudomonadati</taxon>
        <taxon>Pseudomonadota</taxon>
        <taxon>Gammaproteobacteria</taxon>
        <taxon>Pseudomonadales</taxon>
        <taxon>Pseudomonadaceae</taxon>
        <taxon>Pseudomonas</taxon>
        <taxon>Pseudomonas amygdali</taxon>
    </lineage>
</organism>
<dbReference type="Proteomes" id="UP000006426">
    <property type="component" value="Plasmid pmppla107"/>
</dbReference>
<dbReference type="EMBL" id="CP031226">
    <property type="protein sequence ID" value="AXH59780.1"/>
    <property type="molecule type" value="Genomic_DNA"/>
</dbReference>
<dbReference type="AlphaFoldDB" id="A0AAD0V972"/>
<feature type="transmembrane region" description="Helical" evidence="1">
    <location>
        <begin position="43"/>
        <end position="63"/>
    </location>
</feature>
<keyword evidence="1" id="KW-1133">Transmembrane helix</keyword>
<protein>
    <submittedName>
        <fullName evidence="2">Uncharacterized protein</fullName>
    </submittedName>
</protein>
<gene>
    <name evidence="2" type="ORF">PLA107_031650</name>
</gene>
<feature type="transmembrane region" description="Helical" evidence="1">
    <location>
        <begin position="75"/>
        <end position="93"/>
    </location>
</feature>
<proteinExistence type="predicted"/>
<evidence type="ECO:0000256" key="1">
    <source>
        <dbReference type="SAM" id="Phobius"/>
    </source>
</evidence>
<accession>A0AAD0V972</accession>